<keyword evidence="2" id="KW-0812">Transmembrane</keyword>
<dbReference type="Gene3D" id="3.40.50.10140">
    <property type="entry name" value="Toll/interleukin-1 receptor homology (TIR) domain"/>
    <property type="match status" value="1"/>
</dbReference>
<gene>
    <name evidence="3" type="ORF">HERI1096_LOCUS38802</name>
</gene>
<keyword evidence="2" id="KW-0472">Membrane</keyword>
<proteinExistence type="predicted"/>
<feature type="region of interest" description="Disordered" evidence="1">
    <location>
        <begin position="528"/>
        <end position="631"/>
    </location>
</feature>
<evidence type="ECO:0008006" key="4">
    <source>
        <dbReference type="Google" id="ProtNLM"/>
    </source>
</evidence>
<feature type="transmembrane region" description="Helical" evidence="2">
    <location>
        <begin position="46"/>
        <end position="73"/>
    </location>
</feature>
<dbReference type="SUPFAM" id="SSF52200">
    <property type="entry name" value="Toll/Interleukin receptor TIR domain"/>
    <property type="match status" value="1"/>
</dbReference>
<evidence type="ECO:0000256" key="1">
    <source>
        <dbReference type="SAM" id="MobiDB-lite"/>
    </source>
</evidence>
<dbReference type="EMBL" id="HBHX01070290">
    <property type="protein sequence ID" value="CAE0151171.1"/>
    <property type="molecule type" value="Transcribed_RNA"/>
</dbReference>
<accession>A0A7S3C1C2</accession>
<protein>
    <recommendedName>
        <fullName evidence="4">TIR domain-containing protein</fullName>
    </recommendedName>
</protein>
<feature type="compositionally biased region" description="Basic and acidic residues" evidence="1">
    <location>
        <begin position="597"/>
        <end position="611"/>
    </location>
</feature>
<evidence type="ECO:0000256" key="2">
    <source>
        <dbReference type="SAM" id="Phobius"/>
    </source>
</evidence>
<sequence length="717" mass="79703">MAAACSLALVVLFILCGLYKFAALTDLDDVQRVMSLELKLDYLTSYVSLSTILMLACLSAFLVLGSIVTVLAFEDERRRRHDARVALARRLRYKDGGEEVDLGALRKNAGFSTQKLQKNDEFQLFLSHNWKHGQSEMRIVKKALLEMLPGIQVFLDVDNLGGGADHPHIDVSGGVLCYCTQRWFTSHPCVREVVRAVLRKKPLIALLEADQSDIHGGYTEKECRRILMSEEYRDILTSTQMRLEVASWANDWGDESVRVPEGGDIVKALFEASTPIVWYRLADLQDISLRLIAEWVLTEPRKRGKEYKQLTYYQGELVHKLENNPITFVDLEQQPSKKRRGSILATSPIKQRCGSVFATSEVASQHRKWHLYCSPENEGAKAVGQLLEKACGGKHGFKWTDREEKLEQCGAMLVLLNRKTWSNPLFAKQVRSAMLKGVRLQLVHEVPGAQKESYDRPSEHVERYDCPFDEFFDKESTPKQLIDAGLYTDIAMNLGGGEWRHAGILALAKQLHKEGVGPRSKRVVQELPAETTQASTSQHEKLVLPRDGSYSSFGECSSCSSASRERSHKKERSQASRAPAISTRRRLGSSLQTKLPSPERLRSPEKDDESSRASAQAGICHSASRSLESPAAAGTQALSRYADSVAASPTLSRHSGSEAGSPDGRSPSRRPLSPSRVSFMLEQQRPLPAPAAKPAAAGETGVRRSLKEGCQPPVVRV</sequence>
<feature type="compositionally biased region" description="Low complexity" evidence="1">
    <location>
        <begin position="548"/>
        <end position="562"/>
    </location>
</feature>
<dbReference type="InterPro" id="IPR035897">
    <property type="entry name" value="Toll_tir_struct_dom_sf"/>
</dbReference>
<dbReference type="AlphaFoldDB" id="A0A7S3C1C2"/>
<feature type="compositionally biased region" description="Low complexity" evidence="1">
    <location>
        <begin position="661"/>
        <end position="678"/>
    </location>
</feature>
<organism evidence="3">
    <name type="scientific">Haptolina ericina</name>
    <dbReference type="NCBI Taxonomy" id="156174"/>
    <lineage>
        <taxon>Eukaryota</taxon>
        <taxon>Haptista</taxon>
        <taxon>Haptophyta</taxon>
        <taxon>Prymnesiophyceae</taxon>
        <taxon>Prymnesiales</taxon>
        <taxon>Prymnesiaceae</taxon>
        <taxon>Haptolina</taxon>
    </lineage>
</organism>
<reference evidence="3" key="1">
    <citation type="submission" date="2021-01" db="EMBL/GenBank/DDBJ databases">
        <authorList>
            <person name="Corre E."/>
            <person name="Pelletier E."/>
            <person name="Niang G."/>
            <person name="Scheremetjew M."/>
            <person name="Finn R."/>
            <person name="Kale V."/>
            <person name="Holt S."/>
            <person name="Cochrane G."/>
            <person name="Meng A."/>
            <person name="Brown T."/>
            <person name="Cohen L."/>
        </authorList>
    </citation>
    <scope>NUCLEOTIDE SEQUENCE</scope>
    <source>
        <strain evidence="3">CCMP281</strain>
    </source>
</reference>
<keyword evidence="2" id="KW-1133">Transmembrane helix</keyword>
<feature type="region of interest" description="Disordered" evidence="1">
    <location>
        <begin position="644"/>
        <end position="717"/>
    </location>
</feature>
<evidence type="ECO:0000313" key="3">
    <source>
        <dbReference type="EMBL" id="CAE0151171.1"/>
    </source>
</evidence>
<name>A0A7S3C1C2_9EUKA</name>